<reference evidence="2" key="1">
    <citation type="journal article" date="2019" name="Sci. Rep.">
        <title>Draft genome of Tanacetum cinerariifolium, the natural source of mosquito coil.</title>
        <authorList>
            <person name="Yamashiro T."/>
            <person name="Shiraishi A."/>
            <person name="Satake H."/>
            <person name="Nakayama K."/>
        </authorList>
    </citation>
    <scope>NUCLEOTIDE SEQUENCE</scope>
</reference>
<proteinExistence type="predicted"/>
<gene>
    <name evidence="2" type="ORF">Tci_894573</name>
</gene>
<feature type="domain" description="Retrotransposon gag" evidence="1">
    <location>
        <begin position="17"/>
        <end position="72"/>
    </location>
</feature>
<accession>A0A699US18</accession>
<dbReference type="Pfam" id="PF03732">
    <property type="entry name" value="Retrotrans_gag"/>
    <property type="match status" value="1"/>
</dbReference>
<organism evidence="2">
    <name type="scientific">Tanacetum cinerariifolium</name>
    <name type="common">Dalmatian daisy</name>
    <name type="synonym">Chrysanthemum cinerariifolium</name>
    <dbReference type="NCBI Taxonomy" id="118510"/>
    <lineage>
        <taxon>Eukaryota</taxon>
        <taxon>Viridiplantae</taxon>
        <taxon>Streptophyta</taxon>
        <taxon>Embryophyta</taxon>
        <taxon>Tracheophyta</taxon>
        <taxon>Spermatophyta</taxon>
        <taxon>Magnoliopsida</taxon>
        <taxon>eudicotyledons</taxon>
        <taxon>Gunneridae</taxon>
        <taxon>Pentapetalae</taxon>
        <taxon>asterids</taxon>
        <taxon>campanulids</taxon>
        <taxon>Asterales</taxon>
        <taxon>Asteraceae</taxon>
        <taxon>Asteroideae</taxon>
        <taxon>Anthemideae</taxon>
        <taxon>Anthemidinae</taxon>
        <taxon>Tanacetum</taxon>
    </lineage>
</organism>
<protein>
    <recommendedName>
        <fullName evidence="1">Retrotransposon gag domain-containing protein</fullName>
    </recommendedName>
</protein>
<comment type="caution">
    <text evidence="2">The sequence shown here is derived from an EMBL/GenBank/DDBJ whole genome shotgun (WGS) entry which is preliminary data.</text>
</comment>
<dbReference type="InterPro" id="IPR005162">
    <property type="entry name" value="Retrotrans_gag_dom"/>
</dbReference>
<evidence type="ECO:0000259" key="1">
    <source>
        <dbReference type="Pfam" id="PF03732"/>
    </source>
</evidence>
<name>A0A699US18_TANCI</name>
<evidence type="ECO:0000313" key="2">
    <source>
        <dbReference type="EMBL" id="GFD22604.1"/>
    </source>
</evidence>
<dbReference type="AlphaFoldDB" id="A0A699US18"/>
<sequence length="108" mass="12783">METVFHINNCPEKYQVKYATCTLLNSALTWWNSHKRTIRTKVAFIRSWRELMKLMAKVYCPRNEVQKMQSELMVPEEEDLIERYVGGLPNNIQGNVMYTEPTRLQDAI</sequence>
<dbReference type="EMBL" id="BKCJ011338526">
    <property type="protein sequence ID" value="GFD22604.1"/>
    <property type="molecule type" value="Genomic_DNA"/>
</dbReference>